<organism evidence="1 2">
    <name type="scientific">Phytophthora aleatoria</name>
    <dbReference type="NCBI Taxonomy" id="2496075"/>
    <lineage>
        <taxon>Eukaryota</taxon>
        <taxon>Sar</taxon>
        <taxon>Stramenopiles</taxon>
        <taxon>Oomycota</taxon>
        <taxon>Peronosporomycetes</taxon>
        <taxon>Peronosporales</taxon>
        <taxon>Peronosporaceae</taxon>
        <taxon>Phytophthora</taxon>
    </lineage>
</organism>
<evidence type="ECO:0000313" key="2">
    <source>
        <dbReference type="Proteomes" id="UP000709295"/>
    </source>
</evidence>
<protein>
    <submittedName>
        <fullName evidence="1">Uncharacterized protein</fullName>
    </submittedName>
</protein>
<keyword evidence="2" id="KW-1185">Reference proteome</keyword>
<reference evidence="1" key="1">
    <citation type="submission" date="2021-01" db="EMBL/GenBank/DDBJ databases">
        <title>Phytophthora aleatoria, a newly-described species from Pinus radiata is distinct from Phytophthora cactorum isolates based on comparative genomics.</title>
        <authorList>
            <person name="Mcdougal R."/>
            <person name="Panda P."/>
            <person name="Williams N."/>
            <person name="Studholme D.J."/>
        </authorList>
    </citation>
    <scope>NUCLEOTIDE SEQUENCE</scope>
    <source>
        <strain evidence="1">NZFS 4037</strain>
    </source>
</reference>
<dbReference type="Proteomes" id="UP000709295">
    <property type="component" value="Unassembled WGS sequence"/>
</dbReference>
<dbReference type="EMBL" id="JAENGY010000274">
    <property type="protein sequence ID" value="KAG6967380.1"/>
    <property type="molecule type" value="Genomic_DNA"/>
</dbReference>
<sequence length="79" mass="8654">MSANTTAPVVKEHGWCSCLPNVRASGEHIESIAKKNDFATAHTVYGKFDINELEKFLSSKDSEFYFCGPAGIATAAWKK</sequence>
<name>A0A8J5M5X2_9STRA</name>
<evidence type="ECO:0000313" key="1">
    <source>
        <dbReference type="EMBL" id="KAG6967380.1"/>
    </source>
</evidence>
<proteinExistence type="predicted"/>
<gene>
    <name evidence="1" type="ORF">JG688_00006341</name>
</gene>
<accession>A0A8J5M5X2</accession>
<comment type="caution">
    <text evidence="1">The sequence shown here is derived from an EMBL/GenBank/DDBJ whole genome shotgun (WGS) entry which is preliminary data.</text>
</comment>
<dbReference type="AlphaFoldDB" id="A0A8J5M5X2"/>